<feature type="domain" description="FP protein C-terminal" evidence="1">
    <location>
        <begin position="127"/>
        <end position="176"/>
    </location>
</feature>
<organism evidence="2 3">
    <name type="scientific">Paramuricea clavata</name>
    <name type="common">Red gorgonian</name>
    <name type="synonym">Violescent sea-whip</name>
    <dbReference type="NCBI Taxonomy" id="317549"/>
    <lineage>
        <taxon>Eukaryota</taxon>
        <taxon>Metazoa</taxon>
        <taxon>Cnidaria</taxon>
        <taxon>Anthozoa</taxon>
        <taxon>Octocorallia</taxon>
        <taxon>Malacalcyonacea</taxon>
        <taxon>Plexauridae</taxon>
        <taxon>Paramuricea</taxon>
    </lineage>
</organism>
<dbReference type="Pfam" id="PF25298">
    <property type="entry name" value="Baculo_FP_2nd"/>
    <property type="match status" value="1"/>
</dbReference>
<accession>A0A6S7H6Z3</accession>
<sequence length="195" mass="22652">MHSVKVLQTRVNDLEKQCAESEAATESLRQYSRRDTLEIHGIPLIEGEITNAIVVEVAKLAVPDRDFSEAMLSTSHRLPTRSGNIPPIIAKFIQRDVRDVVYRNRKKSTENLGYETHNNIYINESLTVKSRAIFTEAKKFQNERNFKFIWTKNGHVHLKKNDSQTSRSNVFKSMQEFKDFERGFHCQRDQRSPIS</sequence>
<dbReference type="InterPro" id="IPR057251">
    <property type="entry name" value="FP_C"/>
</dbReference>
<dbReference type="EMBL" id="CACRXK020003747">
    <property type="protein sequence ID" value="CAB4000069.1"/>
    <property type="molecule type" value="Genomic_DNA"/>
</dbReference>
<evidence type="ECO:0000259" key="1">
    <source>
        <dbReference type="Pfam" id="PF25298"/>
    </source>
</evidence>
<keyword evidence="3" id="KW-1185">Reference proteome</keyword>
<gene>
    <name evidence="2" type="ORF">PACLA_8A056033</name>
</gene>
<dbReference type="Proteomes" id="UP001152795">
    <property type="component" value="Unassembled WGS sequence"/>
</dbReference>
<evidence type="ECO:0000313" key="2">
    <source>
        <dbReference type="EMBL" id="CAB4000069.1"/>
    </source>
</evidence>
<comment type="caution">
    <text evidence="2">The sequence shown here is derived from an EMBL/GenBank/DDBJ whole genome shotgun (WGS) entry which is preliminary data.</text>
</comment>
<dbReference type="AlphaFoldDB" id="A0A6S7H6Z3"/>
<name>A0A6S7H6Z3_PARCT</name>
<reference evidence="2" key="1">
    <citation type="submission" date="2020-04" db="EMBL/GenBank/DDBJ databases">
        <authorList>
            <person name="Alioto T."/>
            <person name="Alioto T."/>
            <person name="Gomez Garrido J."/>
        </authorList>
    </citation>
    <scope>NUCLEOTIDE SEQUENCE</scope>
    <source>
        <strain evidence="2">A484AB</strain>
    </source>
</reference>
<evidence type="ECO:0000313" key="3">
    <source>
        <dbReference type="Proteomes" id="UP001152795"/>
    </source>
</evidence>
<dbReference type="OrthoDB" id="5971624at2759"/>
<proteinExistence type="predicted"/>
<protein>
    <recommendedName>
        <fullName evidence="1">FP protein C-terminal domain-containing protein</fullName>
    </recommendedName>
</protein>